<reference evidence="2" key="1">
    <citation type="journal article" date="2014" name="Int. J. Syst. Evol. Microbiol.">
        <title>Complete genome of a new Firmicutes species belonging to the dominant human colonic microbiota ('Ruminococcus bicirculans') reveals two chromosomes and a selective capacity to utilize plant glucans.</title>
        <authorList>
            <consortium name="NISC Comparative Sequencing Program"/>
            <person name="Wegmann U."/>
            <person name="Louis P."/>
            <person name="Goesmann A."/>
            <person name="Henrissat B."/>
            <person name="Duncan S.H."/>
            <person name="Flint H.J."/>
        </authorList>
    </citation>
    <scope>NUCLEOTIDE SEQUENCE</scope>
    <source>
        <strain evidence="2">NBRC 109915</strain>
    </source>
</reference>
<feature type="domain" description="NAD(P)-binding" evidence="1">
    <location>
        <begin position="7"/>
        <end position="202"/>
    </location>
</feature>
<keyword evidence="3" id="KW-1185">Reference proteome</keyword>
<dbReference type="Pfam" id="PF13460">
    <property type="entry name" value="NAD_binding_10"/>
    <property type="match status" value="1"/>
</dbReference>
<reference evidence="2" key="2">
    <citation type="submission" date="2023-01" db="EMBL/GenBank/DDBJ databases">
        <title>Draft genome sequence of Sulfitobacter pacificus strain NBRC 109915.</title>
        <authorList>
            <person name="Sun Q."/>
            <person name="Mori K."/>
        </authorList>
    </citation>
    <scope>NUCLEOTIDE SEQUENCE</scope>
    <source>
        <strain evidence="2">NBRC 109915</strain>
    </source>
</reference>
<evidence type="ECO:0000259" key="1">
    <source>
        <dbReference type="Pfam" id="PF13460"/>
    </source>
</evidence>
<name>A0ABQ5VLW0_9RHOB</name>
<accession>A0ABQ5VLW0</accession>
<protein>
    <recommendedName>
        <fullName evidence="1">NAD(P)-binding domain-containing protein</fullName>
    </recommendedName>
</protein>
<dbReference type="InterPro" id="IPR016040">
    <property type="entry name" value="NAD(P)-bd_dom"/>
</dbReference>
<sequence length="219" mass="22884">MKIIVFGATGDVGRKVVDAALARGHQITALGRSESKLATLPSKAQTICTDLLLAEHSIAGSVAGHDMIISALRPDEGQESLLVTLTEKVLQVSLATGVPVIVTGGAALLKLADSSGHTVLSAPDFLPDAVRPVAEACAKQDALLENSSEVAWTCLRPPAMLLPDQRSAEYAFGTDTLVTDAAGDSQISYTDFAAAMLDVAQNRHGFARRITVGWIDPAP</sequence>
<dbReference type="PANTHER" id="PTHR43355">
    <property type="entry name" value="FLAVIN REDUCTASE (NADPH)"/>
    <property type="match status" value="1"/>
</dbReference>
<dbReference type="PANTHER" id="PTHR43355:SF2">
    <property type="entry name" value="FLAVIN REDUCTASE (NADPH)"/>
    <property type="match status" value="1"/>
</dbReference>
<evidence type="ECO:0000313" key="3">
    <source>
        <dbReference type="Proteomes" id="UP001161388"/>
    </source>
</evidence>
<dbReference type="EMBL" id="BSNL01000001">
    <property type="protein sequence ID" value="GLQ28109.1"/>
    <property type="molecule type" value="Genomic_DNA"/>
</dbReference>
<comment type="caution">
    <text evidence="2">The sequence shown here is derived from an EMBL/GenBank/DDBJ whole genome shotgun (WGS) entry which is preliminary data.</text>
</comment>
<gene>
    <name evidence="2" type="ORF">GCM10007927_29120</name>
</gene>
<dbReference type="Proteomes" id="UP001161388">
    <property type="component" value="Unassembled WGS sequence"/>
</dbReference>
<dbReference type="InterPro" id="IPR051606">
    <property type="entry name" value="Polyketide_Oxido-like"/>
</dbReference>
<proteinExistence type="predicted"/>
<evidence type="ECO:0000313" key="2">
    <source>
        <dbReference type="EMBL" id="GLQ28109.1"/>
    </source>
</evidence>
<dbReference type="Gene3D" id="3.40.50.720">
    <property type="entry name" value="NAD(P)-binding Rossmann-like Domain"/>
    <property type="match status" value="1"/>
</dbReference>
<dbReference type="InterPro" id="IPR036291">
    <property type="entry name" value="NAD(P)-bd_dom_sf"/>
</dbReference>
<dbReference type="RefSeq" id="WP_284374542.1">
    <property type="nucleotide sequence ID" value="NZ_BSNL01000001.1"/>
</dbReference>
<organism evidence="2 3">
    <name type="scientific">Sulfitobacter pacificus</name>
    <dbReference type="NCBI Taxonomy" id="1499314"/>
    <lineage>
        <taxon>Bacteria</taxon>
        <taxon>Pseudomonadati</taxon>
        <taxon>Pseudomonadota</taxon>
        <taxon>Alphaproteobacteria</taxon>
        <taxon>Rhodobacterales</taxon>
        <taxon>Roseobacteraceae</taxon>
        <taxon>Sulfitobacter</taxon>
    </lineage>
</organism>
<dbReference type="SUPFAM" id="SSF51735">
    <property type="entry name" value="NAD(P)-binding Rossmann-fold domains"/>
    <property type="match status" value="1"/>
</dbReference>